<dbReference type="Proteomes" id="UP000198348">
    <property type="component" value="Unassembled WGS sequence"/>
</dbReference>
<dbReference type="Gene3D" id="3.20.20.70">
    <property type="entry name" value="Aldolase class I"/>
    <property type="match status" value="1"/>
</dbReference>
<name>A0A239A8X0_9PSEU</name>
<dbReference type="OrthoDB" id="9784013at2"/>
<protein>
    <submittedName>
        <fullName evidence="1">Uncharacterized protein</fullName>
    </submittedName>
</protein>
<dbReference type="AlphaFoldDB" id="A0A239A8X0"/>
<evidence type="ECO:0000313" key="1">
    <source>
        <dbReference type="EMBL" id="SNR92096.1"/>
    </source>
</evidence>
<dbReference type="EMBL" id="FZNW01000033">
    <property type="protein sequence ID" value="SNR92096.1"/>
    <property type="molecule type" value="Genomic_DNA"/>
</dbReference>
<reference evidence="1 2" key="1">
    <citation type="submission" date="2017-06" db="EMBL/GenBank/DDBJ databases">
        <authorList>
            <person name="Kim H.J."/>
            <person name="Triplett B.A."/>
        </authorList>
    </citation>
    <scope>NUCLEOTIDE SEQUENCE [LARGE SCALE GENOMIC DNA]</scope>
    <source>
        <strain evidence="1 2">DSM 45207</strain>
    </source>
</reference>
<dbReference type="InterPro" id="IPR013785">
    <property type="entry name" value="Aldolase_TIM"/>
</dbReference>
<proteinExistence type="predicted"/>
<gene>
    <name evidence="1" type="ORF">SAMN06265360_13322</name>
</gene>
<sequence length="76" mass="8527">MTRSRSSRLSLRPGVRELDVTSLVPPKYAPQFADAEQVLEAIAGRGLRTRVLTPNPRGVQRAVELNDRLVLQSRLF</sequence>
<evidence type="ECO:0000313" key="2">
    <source>
        <dbReference type="Proteomes" id="UP000198348"/>
    </source>
</evidence>
<organism evidence="1 2">
    <name type="scientific">Haloechinothrix alba</name>
    <dbReference type="NCBI Taxonomy" id="664784"/>
    <lineage>
        <taxon>Bacteria</taxon>
        <taxon>Bacillati</taxon>
        <taxon>Actinomycetota</taxon>
        <taxon>Actinomycetes</taxon>
        <taxon>Pseudonocardiales</taxon>
        <taxon>Pseudonocardiaceae</taxon>
        <taxon>Haloechinothrix</taxon>
    </lineage>
</organism>
<keyword evidence="2" id="KW-1185">Reference proteome</keyword>
<dbReference type="RefSeq" id="WP_141134765.1">
    <property type="nucleotide sequence ID" value="NZ_FZNW01000033.1"/>
</dbReference>
<accession>A0A239A8X0</accession>